<feature type="domain" description="Inhibitor I9" evidence="1">
    <location>
        <begin position="4"/>
        <end position="74"/>
    </location>
</feature>
<gene>
    <name evidence="2" type="ORF">PVAG01_01037</name>
</gene>
<organism evidence="2 3">
    <name type="scientific">Phlyctema vagabunda</name>
    <dbReference type="NCBI Taxonomy" id="108571"/>
    <lineage>
        <taxon>Eukaryota</taxon>
        <taxon>Fungi</taxon>
        <taxon>Dikarya</taxon>
        <taxon>Ascomycota</taxon>
        <taxon>Pezizomycotina</taxon>
        <taxon>Leotiomycetes</taxon>
        <taxon>Helotiales</taxon>
        <taxon>Dermateaceae</taxon>
        <taxon>Phlyctema</taxon>
    </lineage>
</organism>
<name>A0ABR4PVZ4_9HELO</name>
<dbReference type="Gene3D" id="3.30.70.80">
    <property type="entry name" value="Peptidase S8 propeptide/proteinase inhibitor I9"/>
    <property type="match status" value="1"/>
</dbReference>
<dbReference type="InterPro" id="IPR010259">
    <property type="entry name" value="S8pro/Inhibitor_I9"/>
</dbReference>
<reference evidence="2 3" key="1">
    <citation type="submission" date="2024-06" db="EMBL/GenBank/DDBJ databases">
        <title>Complete genome of Phlyctema vagabunda strain 19-DSS-EL-015.</title>
        <authorList>
            <person name="Fiorenzani C."/>
        </authorList>
    </citation>
    <scope>NUCLEOTIDE SEQUENCE [LARGE SCALE GENOMIC DNA]</scope>
    <source>
        <strain evidence="2 3">19-DSS-EL-015</strain>
    </source>
</reference>
<dbReference type="SUPFAM" id="SSF54897">
    <property type="entry name" value="Protease propeptides/inhibitors"/>
    <property type="match status" value="1"/>
</dbReference>
<evidence type="ECO:0000313" key="3">
    <source>
        <dbReference type="Proteomes" id="UP001629113"/>
    </source>
</evidence>
<protein>
    <submittedName>
        <fullName evidence="2">Peptidase inhibitor i9</fullName>
    </submittedName>
</protein>
<comment type="caution">
    <text evidence="2">The sequence shown here is derived from an EMBL/GenBank/DDBJ whole genome shotgun (WGS) entry which is preliminary data.</text>
</comment>
<proteinExistence type="predicted"/>
<keyword evidence="3" id="KW-1185">Reference proteome</keyword>
<accession>A0ABR4PVZ4</accession>
<evidence type="ECO:0000313" key="2">
    <source>
        <dbReference type="EMBL" id="KAL3427528.1"/>
    </source>
</evidence>
<dbReference type="EMBL" id="JBFCZG010000001">
    <property type="protein sequence ID" value="KAL3427528.1"/>
    <property type="molecule type" value="Genomic_DNA"/>
</dbReference>
<evidence type="ECO:0000259" key="1">
    <source>
        <dbReference type="Pfam" id="PF05922"/>
    </source>
</evidence>
<dbReference type="Pfam" id="PF05922">
    <property type="entry name" value="Inhibitor_I9"/>
    <property type="match status" value="1"/>
</dbReference>
<sequence>MPNYIVGVKKGLSEEQYKEAEKHITDQGAKIVSTYDRNGVMPGFVVSHEKDAVTTMEKGPHVEFVEADGVVKTQ</sequence>
<dbReference type="Proteomes" id="UP001629113">
    <property type="component" value="Unassembled WGS sequence"/>
</dbReference>
<dbReference type="InterPro" id="IPR037045">
    <property type="entry name" value="S8pro/Inhibitor_I9_sf"/>
</dbReference>